<evidence type="ECO:0000256" key="9">
    <source>
        <dbReference type="SAM" id="Phobius"/>
    </source>
</evidence>
<keyword evidence="4 8" id="KW-0479">Metal-binding</keyword>
<keyword evidence="9" id="KW-0812">Transmembrane</keyword>
<keyword evidence="9" id="KW-1133">Transmembrane helix</keyword>
<keyword evidence="9" id="KW-0472">Membrane</keyword>
<evidence type="ECO:0000313" key="10">
    <source>
        <dbReference type="EMBL" id="KAL1634972.1"/>
    </source>
</evidence>
<evidence type="ECO:0000256" key="3">
    <source>
        <dbReference type="ARBA" id="ARBA00022617"/>
    </source>
</evidence>
<dbReference type="Proteomes" id="UP001521116">
    <property type="component" value="Unassembled WGS sequence"/>
</dbReference>
<protein>
    <recommendedName>
        <fullName evidence="12">Cytochrome P450 monooxygenase</fullName>
    </recommendedName>
</protein>
<evidence type="ECO:0000256" key="1">
    <source>
        <dbReference type="ARBA" id="ARBA00001971"/>
    </source>
</evidence>
<dbReference type="InterPro" id="IPR017972">
    <property type="entry name" value="Cyt_P450_CS"/>
</dbReference>
<comment type="cofactor">
    <cofactor evidence="1">
        <name>heme</name>
        <dbReference type="ChEBI" id="CHEBI:30413"/>
    </cofactor>
</comment>
<evidence type="ECO:0000313" key="11">
    <source>
        <dbReference type="Proteomes" id="UP001521116"/>
    </source>
</evidence>
<evidence type="ECO:0000256" key="8">
    <source>
        <dbReference type="RuleBase" id="RU000461"/>
    </source>
</evidence>
<gene>
    <name evidence="10" type="ORF">SLS56_002056</name>
</gene>
<dbReference type="SUPFAM" id="SSF48264">
    <property type="entry name" value="Cytochrome P450"/>
    <property type="match status" value="1"/>
</dbReference>
<keyword evidence="11" id="KW-1185">Reference proteome</keyword>
<dbReference type="PRINTS" id="PR00465">
    <property type="entry name" value="EP450IV"/>
</dbReference>
<dbReference type="EMBL" id="JAJVDC020000013">
    <property type="protein sequence ID" value="KAL1634972.1"/>
    <property type="molecule type" value="Genomic_DNA"/>
</dbReference>
<evidence type="ECO:0000256" key="4">
    <source>
        <dbReference type="ARBA" id="ARBA00022723"/>
    </source>
</evidence>
<comment type="caution">
    <text evidence="10">The sequence shown here is derived from an EMBL/GenBank/DDBJ whole genome shotgun (WGS) entry which is preliminary data.</text>
</comment>
<keyword evidence="6 8" id="KW-0408">Iron</keyword>
<reference evidence="10 11" key="1">
    <citation type="submission" date="2024-02" db="EMBL/GenBank/DDBJ databases">
        <title>De novo assembly and annotation of 12 fungi associated with fruit tree decline syndrome in Ontario, Canada.</title>
        <authorList>
            <person name="Sulman M."/>
            <person name="Ellouze W."/>
            <person name="Ilyukhin E."/>
        </authorList>
    </citation>
    <scope>NUCLEOTIDE SEQUENCE [LARGE SCALE GENOMIC DNA]</scope>
    <source>
        <strain evidence="10 11">M1-105</strain>
    </source>
</reference>
<dbReference type="Gene3D" id="1.10.630.10">
    <property type="entry name" value="Cytochrome P450"/>
    <property type="match status" value="1"/>
</dbReference>
<evidence type="ECO:0000256" key="7">
    <source>
        <dbReference type="ARBA" id="ARBA00023033"/>
    </source>
</evidence>
<dbReference type="InterPro" id="IPR036396">
    <property type="entry name" value="Cyt_P450_sf"/>
</dbReference>
<evidence type="ECO:0008006" key="12">
    <source>
        <dbReference type="Google" id="ProtNLM"/>
    </source>
</evidence>
<dbReference type="InterPro" id="IPR001128">
    <property type="entry name" value="Cyt_P450"/>
</dbReference>
<dbReference type="PANTHER" id="PTHR46206">
    <property type="entry name" value="CYTOCHROME P450"/>
    <property type="match status" value="1"/>
</dbReference>
<feature type="transmembrane region" description="Helical" evidence="9">
    <location>
        <begin position="20"/>
        <end position="38"/>
    </location>
</feature>
<organism evidence="10 11">
    <name type="scientific">Neofusicoccum ribis</name>
    <dbReference type="NCBI Taxonomy" id="45134"/>
    <lineage>
        <taxon>Eukaryota</taxon>
        <taxon>Fungi</taxon>
        <taxon>Dikarya</taxon>
        <taxon>Ascomycota</taxon>
        <taxon>Pezizomycotina</taxon>
        <taxon>Dothideomycetes</taxon>
        <taxon>Dothideomycetes incertae sedis</taxon>
        <taxon>Botryosphaeriales</taxon>
        <taxon>Botryosphaeriaceae</taxon>
        <taxon>Neofusicoccum</taxon>
    </lineage>
</organism>
<dbReference type="CDD" id="cd11041">
    <property type="entry name" value="CYP503A1-like"/>
    <property type="match status" value="1"/>
</dbReference>
<keyword evidence="3 8" id="KW-0349">Heme</keyword>
<keyword evidence="7 8" id="KW-0503">Monooxygenase</keyword>
<evidence type="ECO:0000256" key="2">
    <source>
        <dbReference type="ARBA" id="ARBA00010617"/>
    </source>
</evidence>
<dbReference type="PANTHER" id="PTHR46206:SF2">
    <property type="entry name" value="CYTOCHROME P450 MONOOXYGENASE AUSG-RELATED"/>
    <property type="match status" value="1"/>
</dbReference>
<comment type="similarity">
    <text evidence="2 8">Belongs to the cytochrome P450 family.</text>
</comment>
<proteinExistence type="inferred from homology"/>
<sequence>MALHVAHLRGADAPVPTSAVVLVAAIILLPFLVWRFILRDEQPYPGIPFVDTKEEGEKTNSEAKKRYLLQAKKILHRGMAECKGKPFQIIGRNGPIVVIPTAFANEIRNDPRLSIAGQLAKDFFPSYPGLEPFGTSVQGDIFQDMIRKNLTQLIGITSSSRACGPRHLFEIHGTDQPTGGMTPELSKELNRICGEILPTSKEWQEIKFHRISPMIPAQVSAKVFLGEPLCHNKDWLEISIKYTVDSFIAARKLRVTPPFLRPILAPFMPEIKLIKKEVARARELIEPEVEKRRRVRREAVAAGKPPPKAMDSLEWLDEIAGDRPFDVALGQLLLTVAATHTSVRTIVALMYDLIDNPHYIDLLREEIIAVLKEDGGWSKNSLYKMRLMDSVMKESQRLHVVAALTMNRRVMQPFTLSDGTRLPKGAIVACPTHELTEEAFWPDADKFDGHRFLRMRQQPGQETRWQFVSTSPDHLGFGHGLHSCPGRFFASNAIKITLIHLLMKWDWKIVDGRERAPQSLLQSEFSPSPDETIMIRARESEVAF</sequence>
<dbReference type="PROSITE" id="PS00086">
    <property type="entry name" value="CYTOCHROME_P450"/>
    <property type="match status" value="1"/>
</dbReference>
<accession>A0ABR3T6I0</accession>
<keyword evidence="5 8" id="KW-0560">Oxidoreductase</keyword>
<dbReference type="Pfam" id="PF00067">
    <property type="entry name" value="p450"/>
    <property type="match status" value="1"/>
</dbReference>
<evidence type="ECO:0000256" key="5">
    <source>
        <dbReference type="ARBA" id="ARBA00023002"/>
    </source>
</evidence>
<evidence type="ECO:0000256" key="6">
    <source>
        <dbReference type="ARBA" id="ARBA00023004"/>
    </source>
</evidence>
<name>A0ABR3T6I0_9PEZI</name>
<dbReference type="InterPro" id="IPR002403">
    <property type="entry name" value="Cyt_P450_E_grp-IV"/>
</dbReference>